<sequence length="186" mass="21213">MARSFGFEKQCYADDGMWKETESQEEGYAFLHQESWSSDNNYHKQFPNMPMKKPGAFAMVMESELSISKPHGKLGGGYNAMFEEGMHGGRYGFGYAHGGNKKYPFGGTNTSHQFANGGAKFNSGGHNEFFLKETDYEIEASVEEHVDEMRYERQNWGGDGYFLSHDRNRLRKPYGGHKVEWTMKGV</sequence>
<gene>
    <name evidence="2" type="primary">LOC113850524</name>
</gene>
<evidence type="ECO:0000313" key="2">
    <source>
        <dbReference type="RefSeq" id="XP_027336889.1"/>
    </source>
</evidence>
<reference evidence="1" key="1">
    <citation type="journal article" date="2019" name="Toxins">
        <title>Detection of Abrin-Like and Prepropulchellin-Like Toxin Genes and Transcripts Using Whole Genome Sequencing and Full-Length Transcript Sequencing of Abrus precatorius.</title>
        <authorList>
            <person name="Hovde B.T."/>
            <person name="Daligault H.E."/>
            <person name="Hanschen E.R."/>
            <person name="Kunde Y.A."/>
            <person name="Johnson M.B."/>
            <person name="Starkenburg S.R."/>
            <person name="Johnson S.L."/>
        </authorList>
    </citation>
    <scope>NUCLEOTIDE SEQUENCE [LARGE SCALE GENOMIC DNA]</scope>
</reference>
<dbReference type="Proteomes" id="UP000694853">
    <property type="component" value="Unplaced"/>
</dbReference>
<reference evidence="2" key="2">
    <citation type="submission" date="2025-08" db="UniProtKB">
        <authorList>
            <consortium name="RefSeq"/>
        </authorList>
    </citation>
    <scope>IDENTIFICATION</scope>
    <source>
        <tissue evidence="2">Young leaves</tissue>
    </source>
</reference>
<dbReference type="OrthoDB" id="1432271at2759"/>
<dbReference type="RefSeq" id="XP_027336889.1">
    <property type="nucleotide sequence ID" value="XM_027481088.1"/>
</dbReference>
<dbReference type="GeneID" id="113850524"/>
<protein>
    <submittedName>
        <fullName evidence="2">Uncharacterized protein LOC113850524</fullName>
    </submittedName>
</protein>
<evidence type="ECO:0000313" key="1">
    <source>
        <dbReference type="Proteomes" id="UP000694853"/>
    </source>
</evidence>
<name>A0A8B8K084_ABRPR</name>
<dbReference type="AlphaFoldDB" id="A0A8B8K084"/>
<proteinExistence type="predicted"/>
<keyword evidence="1" id="KW-1185">Reference proteome</keyword>
<accession>A0A8B8K084</accession>
<dbReference type="KEGG" id="aprc:113850524"/>
<organism evidence="1 2">
    <name type="scientific">Abrus precatorius</name>
    <name type="common">Indian licorice</name>
    <name type="synonym">Glycine abrus</name>
    <dbReference type="NCBI Taxonomy" id="3816"/>
    <lineage>
        <taxon>Eukaryota</taxon>
        <taxon>Viridiplantae</taxon>
        <taxon>Streptophyta</taxon>
        <taxon>Embryophyta</taxon>
        <taxon>Tracheophyta</taxon>
        <taxon>Spermatophyta</taxon>
        <taxon>Magnoliopsida</taxon>
        <taxon>eudicotyledons</taxon>
        <taxon>Gunneridae</taxon>
        <taxon>Pentapetalae</taxon>
        <taxon>rosids</taxon>
        <taxon>fabids</taxon>
        <taxon>Fabales</taxon>
        <taxon>Fabaceae</taxon>
        <taxon>Papilionoideae</taxon>
        <taxon>50 kb inversion clade</taxon>
        <taxon>NPAAA clade</taxon>
        <taxon>indigoferoid/millettioid clade</taxon>
        <taxon>Abreae</taxon>
        <taxon>Abrus</taxon>
    </lineage>
</organism>